<evidence type="ECO:0000313" key="2">
    <source>
        <dbReference type="Proteomes" id="UP000494363"/>
    </source>
</evidence>
<reference evidence="1 2" key="1">
    <citation type="submission" date="2020-04" db="EMBL/GenBank/DDBJ databases">
        <authorList>
            <person name="De Canck E."/>
        </authorList>
    </citation>
    <scope>NUCLEOTIDE SEQUENCE [LARGE SCALE GENOMIC DNA]</scope>
    <source>
        <strain evidence="1 2">LMG 29542</strain>
    </source>
</reference>
<protein>
    <submittedName>
        <fullName evidence="1">Uncharacterized protein</fullName>
    </submittedName>
</protein>
<accession>A0A6J5F477</accession>
<dbReference type="Proteomes" id="UP000494363">
    <property type="component" value="Unassembled WGS sequence"/>
</dbReference>
<keyword evidence="2" id="KW-1185">Reference proteome</keyword>
<gene>
    <name evidence="1" type="ORF">LMG29542_07366</name>
</gene>
<evidence type="ECO:0000313" key="1">
    <source>
        <dbReference type="EMBL" id="CAB3773649.1"/>
    </source>
</evidence>
<name>A0A6J5F477_9BURK</name>
<dbReference type="AlphaFoldDB" id="A0A6J5F477"/>
<organism evidence="1 2">
    <name type="scientific">Paraburkholderia humisilvae</name>
    <dbReference type="NCBI Taxonomy" id="627669"/>
    <lineage>
        <taxon>Bacteria</taxon>
        <taxon>Pseudomonadati</taxon>
        <taxon>Pseudomonadota</taxon>
        <taxon>Betaproteobacteria</taxon>
        <taxon>Burkholderiales</taxon>
        <taxon>Burkholderiaceae</taxon>
        <taxon>Paraburkholderia</taxon>
    </lineage>
</organism>
<dbReference type="EMBL" id="CADIKH010000081">
    <property type="protein sequence ID" value="CAB3773649.1"/>
    <property type="molecule type" value="Genomic_DNA"/>
</dbReference>
<proteinExistence type="predicted"/>
<sequence length="197" mass="21650">MSVQPLILLGRCGCAASVSASNRRRLRDSTGARPPGATMFSIAKDLLFLVITEPGIVPSKTPFRHGRGMRRTALMLGHLISSRVERLVKLGNYLSWRTAARYGAQPCKRISDILICVYFADARDAFAWHPCHARYGCSLGPIRRRRCRNISRTRCPASVSAVRKDGSSQSARLLLTFDQLVGPQPIDGTPSGSLDIK</sequence>